<proteinExistence type="predicted"/>
<reference evidence="2" key="1">
    <citation type="submission" date="2023-02" db="EMBL/GenBank/DDBJ databases">
        <title>Description of Roseinatronobacter alkalisoli sp. nov., an alkaliphilic bacerium isolated from soda soil.</title>
        <authorList>
            <person name="Wei W."/>
        </authorList>
    </citation>
    <scope>NUCLEOTIDE SEQUENCE</scope>
    <source>
        <strain evidence="2">HJB301</strain>
    </source>
</reference>
<evidence type="ECO:0000313" key="2">
    <source>
        <dbReference type="EMBL" id="MDD7969931.1"/>
    </source>
</evidence>
<dbReference type="EMBL" id="JAQZSM010000001">
    <property type="protein sequence ID" value="MDD7969931.1"/>
    <property type="molecule type" value="Genomic_DNA"/>
</dbReference>
<dbReference type="RefSeq" id="WP_274350452.1">
    <property type="nucleotide sequence ID" value="NZ_JAQZSM010000001.1"/>
</dbReference>
<name>A0ABT5T691_9RHOB</name>
<gene>
    <name evidence="2" type="ORF">PUT78_02365</name>
</gene>
<comment type="caution">
    <text evidence="2">The sequence shown here is derived from an EMBL/GenBank/DDBJ whole genome shotgun (WGS) entry which is preliminary data.</text>
</comment>
<feature type="region of interest" description="Disordered" evidence="1">
    <location>
        <begin position="1"/>
        <end position="22"/>
    </location>
</feature>
<evidence type="ECO:0000256" key="1">
    <source>
        <dbReference type="SAM" id="MobiDB-lite"/>
    </source>
</evidence>
<evidence type="ECO:0000313" key="3">
    <source>
        <dbReference type="Proteomes" id="UP001431784"/>
    </source>
</evidence>
<protein>
    <submittedName>
        <fullName evidence="2">Uncharacterized protein</fullName>
    </submittedName>
</protein>
<organism evidence="2 3">
    <name type="scientific">Roseinatronobacter alkalisoli</name>
    <dbReference type="NCBI Taxonomy" id="3028235"/>
    <lineage>
        <taxon>Bacteria</taxon>
        <taxon>Pseudomonadati</taxon>
        <taxon>Pseudomonadota</taxon>
        <taxon>Alphaproteobacteria</taxon>
        <taxon>Rhodobacterales</taxon>
        <taxon>Paracoccaceae</taxon>
        <taxon>Roseinatronobacter</taxon>
    </lineage>
</organism>
<accession>A0ABT5T691</accession>
<dbReference type="Proteomes" id="UP001431784">
    <property type="component" value="Unassembled WGS sequence"/>
</dbReference>
<sequence length="61" mass="6763">MTALTARCGPDLPAPDGGPQFCDVEQPRRFTAAELDARRTFVENMRLDLATNERGAEHCGW</sequence>
<keyword evidence="3" id="KW-1185">Reference proteome</keyword>